<dbReference type="EMBL" id="FR687359">
    <property type="protein sequence ID" value="CBW75731.1"/>
    <property type="molecule type" value="Genomic_DNA"/>
</dbReference>
<evidence type="ECO:0000313" key="2">
    <source>
        <dbReference type="EMBL" id="CBW75731.1"/>
    </source>
</evidence>
<evidence type="ECO:0000256" key="1">
    <source>
        <dbReference type="SAM" id="MobiDB-lite"/>
    </source>
</evidence>
<dbReference type="HOGENOM" id="CLU_3395587_0_0_4"/>
<evidence type="ECO:0000313" key="3">
    <source>
        <dbReference type="Proteomes" id="UP000007437"/>
    </source>
</evidence>
<dbReference type="STRING" id="882378.RBRH_02468"/>
<proteinExistence type="predicted"/>
<sequence length="31" mass="3581">MSETAYVNKRERSLANRPMRSGRRIGDNTTL</sequence>
<accession>E5AT57</accession>
<reference evidence="2 3" key="1">
    <citation type="journal article" date="2011" name="J. Bacteriol.">
        <title>Complete genome sequence of Burkholderia rhizoxinica, an endosymbiont of Rhizopus microsporus.</title>
        <authorList>
            <person name="Lackner G."/>
            <person name="Moebius N."/>
            <person name="Partida-Martinez L."/>
            <person name="Hertweck C."/>
        </authorList>
    </citation>
    <scope>NUCLEOTIDE SEQUENCE [LARGE SCALE GENOMIC DNA]</scope>
    <source>
        <strain evidence="3">DSM 19002 / CIP 109453 / HKI 454</strain>
    </source>
</reference>
<gene>
    <name evidence="2" type="ordered locus">RBRH_02468</name>
</gene>
<dbReference type="AlphaFoldDB" id="E5AT57"/>
<feature type="region of interest" description="Disordered" evidence="1">
    <location>
        <begin position="1"/>
        <end position="31"/>
    </location>
</feature>
<protein>
    <submittedName>
        <fullName evidence="2">Uncharacterized protein</fullName>
    </submittedName>
</protein>
<name>E5AT57_MYCRK</name>
<dbReference type="Proteomes" id="UP000007437">
    <property type="component" value="Chromosome"/>
</dbReference>
<dbReference type="KEGG" id="brh:RBRH_02468"/>
<organism evidence="2 3">
    <name type="scientific">Mycetohabitans rhizoxinica (strain DSM 19002 / CIP 109453 / HKI 454)</name>
    <name type="common">Paraburkholderia rhizoxinica</name>
    <dbReference type="NCBI Taxonomy" id="882378"/>
    <lineage>
        <taxon>Bacteria</taxon>
        <taxon>Pseudomonadati</taxon>
        <taxon>Pseudomonadota</taxon>
        <taxon>Betaproteobacteria</taxon>
        <taxon>Burkholderiales</taxon>
        <taxon>Burkholderiaceae</taxon>
        <taxon>Mycetohabitans</taxon>
    </lineage>
</organism>